<gene>
    <name evidence="1" type="ORF">METZ01_LOCUS79864</name>
</gene>
<accession>A0A381UFU3</accession>
<dbReference type="Gene3D" id="3.40.50.1110">
    <property type="entry name" value="SGNH hydrolase"/>
    <property type="match status" value="1"/>
</dbReference>
<dbReference type="AlphaFoldDB" id="A0A381UFU3"/>
<dbReference type="InterPro" id="IPR036514">
    <property type="entry name" value="SGNH_hydro_sf"/>
</dbReference>
<name>A0A381UFU3_9ZZZZ</name>
<protein>
    <submittedName>
        <fullName evidence="1">Uncharacterized protein</fullName>
    </submittedName>
</protein>
<organism evidence="1">
    <name type="scientific">marine metagenome</name>
    <dbReference type="NCBI Taxonomy" id="408172"/>
    <lineage>
        <taxon>unclassified sequences</taxon>
        <taxon>metagenomes</taxon>
        <taxon>ecological metagenomes</taxon>
    </lineage>
</organism>
<dbReference type="EMBL" id="UINC01006351">
    <property type="protein sequence ID" value="SVA27010.1"/>
    <property type="molecule type" value="Genomic_DNA"/>
</dbReference>
<proteinExistence type="predicted"/>
<sequence>HPIVWPKGEYPGIRDNLHWYSENVYSNINNMTEFKGLLNTLLMKLTNYSAFMFALHKTINDPESWTRLVLDKDVLEDDQIGMTEWVERHVNRYIYNVNLATRLGDRNTGVAYFFQPTMLLSMEKWLTPRERDFLSPDNYATEFHGYPKRDAKELYYSRVRKEFEKLIASNESEFTTIVDLSRLFDNKSPDEAYFGDYVHYLPRGRTIIAKEIANIILPIIQKKIRNNPDFNQCVAES</sequence>
<reference evidence="1" key="1">
    <citation type="submission" date="2018-05" db="EMBL/GenBank/DDBJ databases">
        <authorList>
            <person name="Lanie J.A."/>
            <person name="Ng W.-L."/>
            <person name="Kazmierczak K.M."/>
            <person name="Andrzejewski T.M."/>
            <person name="Davidsen T.M."/>
            <person name="Wayne K.J."/>
            <person name="Tettelin H."/>
            <person name="Glass J.I."/>
            <person name="Rusch D."/>
            <person name="Podicherti R."/>
            <person name="Tsui H.-C.T."/>
            <person name="Winkler M.E."/>
        </authorList>
    </citation>
    <scope>NUCLEOTIDE SEQUENCE</scope>
</reference>
<evidence type="ECO:0000313" key="1">
    <source>
        <dbReference type="EMBL" id="SVA27010.1"/>
    </source>
</evidence>
<feature type="non-terminal residue" evidence="1">
    <location>
        <position position="1"/>
    </location>
</feature>